<evidence type="ECO:0000313" key="2">
    <source>
        <dbReference type="Proteomes" id="UP000219072"/>
    </source>
</evidence>
<proteinExistence type="predicted"/>
<dbReference type="RefSeq" id="WP_097233336.1">
    <property type="nucleotide sequence ID" value="NZ_OCNE01000021.1"/>
</dbReference>
<dbReference type="Proteomes" id="UP000219072">
    <property type="component" value="Unassembled WGS sequence"/>
</dbReference>
<protein>
    <recommendedName>
        <fullName evidence="3">Glycolipid-binding</fullName>
    </recommendedName>
</protein>
<evidence type="ECO:0008006" key="3">
    <source>
        <dbReference type="Google" id="ProtNLM"/>
    </source>
</evidence>
<evidence type="ECO:0000313" key="1">
    <source>
        <dbReference type="EMBL" id="SOD65124.1"/>
    </source>
</evidence>
<reference evidence="1 2" key="1">
    <citation type="submission" date="2017-09" db="EMBL/GenBank/DDBJ databases">
        <authorList>
            <person name="Ehlers B."/>
            <person name="Leendertz F.H."/>
        </authorList>
    </citation>
    <scope>NUCLEOTIDE SEQUENCE [LARGE SCALE GENOMIC DNA]</scope>
    <source>
        <strain evidence="1 2">CGMCC 4.7095</strain>
    </source>
</reference>
<accession>A0A286E2L0</accession>
<name>A0A286E2L0_9ACTN</name>
<sequence length="209" mass="22042">MPQGRYRVSDPEDGSPLGEERFHCAPGPAGWRYTGRLTAPDGRTLLTTDLTLDALGRQLRVELHAGGWQLRGGALDGLTWVRMAGDGTAPEEGNARATAFSGPSPGFLVALAALLRPDATEGGAPARARLVTVTAPALATRTRDESWTHLGAESHPTDSGPLVVDAYEIADLETGERHTVHLAGDVVLAAPGVELEDLDSPPSIFPPER</sequence>
<gene>
    <name evidence="1" type="ORF">SAMN06297387_1213</name>
</gene>
<dbReference type="OrthoDB" id="4261953at2"/>
<organism evidence="1 2">
    <name type="scientific">Streptomyces zhaozhouensis</name>
    <dbReference type="NCBI Taxonomy" id="1300267"/>
    <lineage>
        <taxon>Bacteria</taxon>
        <taxon>Bacillati</taxon>
        <taxon>Actinomycetota</taxon>
        <taxon>Actinomycetes</taxon>
        <taxon>Kitasatosporales</taxon>
        <taxon>Streptomycetaceae</taxon>
        <taxon>Streptomyces</taxon>
    </lineage>
</organism>
<dbReference type="EMBL" id="OCNE01000021">
    <property type="protein sequence ID" value="SOD65124.1"/>
    <property type="molecule type" value="Genomic_DNA"/>
</dbReference>
<keyword evidence="2" id="KW-1185">Reference proteome</keyword>
<dbReference type="AlphaFoldDB" id="A0A286E2L0"/>